<proteinExistence type="predicted"/>
<organism evidence="3 4">
    <name type="scientific">Phytoactinopolyspora alkaliphila</name>
    <dbReference type="NCBI Taxonomy" id="1783498"/>
    <lineage>
        <taxon>Bacteria</taxon>
        <taxon>Bacillati</taxon>
        <taxon>Actinomycetota</taxon>
        <taxon>Actinomycetes</taxon>
        <taxon>Jiangellales</taxon>
        <taxon>Jiangellaceae</taxon>
        <taxon>Phytoactinopolyspora</taxon>
    </lineage>
</organism>
<dbReference type="Gene3D" id="3.40.50.720">
    <property type="entry name" value="NAD(P)-binding Rossmann-like Domain"/>
    <property type="match status" value="1"/>
</dbReference>
<gene>
    <name evidence="3" type="ORF">G1H11_18950</name>
</gene>
<accession>A0A6N9YRE6</accession>
<dbReference type="InterPro" id="IPR016040">
    <property type="entry name" value="NAD(P)-bd_dom"/>
</dbReference>
<dbReference type="SUPFAM" id="SSF55961">
    <property type="entry name" value="Bet v1-like"/>
    <property type="match status" value="1"/>
</dbReference>
<dbReference type="GO" id="GO:0044877">
    <property type="term" value="F:protein-containing complex binding"/>
    <property type="evidence" value="ECO:0007669"/>
    <property type="project" value="TreeGrafter"/>
</dbReference>
<dbReference type="Proteomes" id="UP000469185">
    <property type="component" value="Unassembled WGS sequence"/>
</dbReference>
<dbReference type="InterPro" id="IPR051207">
    <property type="entry name" value="ComplexI_NDUFA9_subunit"/>
</dbReference>
<evidence type="ECO:0000313" key="3">
    <source>
        <dbReference type="EMBL" id="NED97379.1"/>
    </source>
</evidence>
<evidence type="ECO:0000259" key="2">
    <source>
        <dbReference type="Pfam" id="PF13460"/>
    </source>
</evidence>
<dbReference type="CDD" id="cd05245">
    <property type="entry name" value="SDR_a2"/>
    <property type="match status" value="1"/>
</dbReference>
<dbReference type="PANTHER" id="PTHR12126">
    <property type="entry name" value="NADH-UBIQUINONE OXIDOREDUCTASE 39 KDA SUBUNIT-RELATED"/>
    <property type="match status" value="1"/>
</dbReference>
<dbReference type="InterPro" id="IPR036291">
    <property type="entry name" value="NAD(P)-bd_dom_sf"/>
</dbReference>
<dbReference type="RefSeq" id="WP_163820167.1">
    <property type="nucleotide sequence ID" value="NZ_JAAGOB010000011.1"/>
</dbReference>
<keyword evidence="4" id="KW-1185">Reference proteome</keyword>
<name>A0A6N9YRE6_9ACTN</name>
<feature type="domain" description="NAD(P)-binding" evidence="2">
    <location>
        <begin position="7"/>
        <end position="111"/>
    </location>
</feature>
<comment type="caution">
    <text evidence="3">The sequence shown here is derived from an EMBL/GenBank/DDBJ whole genome shotgun (WGS) entry which is preliminary data.</text>
</comment>
<reference evidence="3 4" key="1">
    <citation type="submission" date="2020-02" db="EMBL/GenBank/DDBJ databases">
        <authorList>
            <person name="Li X.-J."/>
            <person name="Feng X.-M."/>
        </authorList>
    </citation>
    <scope>NUCLEOTIDE SEQUENCE [LARGE SCALE GENOMIC DNA]</scope>
    <source>
        <strain evidence="3 4">CGMCC 4.7225</strain>
    </source>
</reference>
<protein>
    <submittedName>
        <fullName evidence="3">SDR family oxidoreductase</fullName>
    </submittedName>
</protein>
<dbReference type="AlphaFoldDB" id="A0A6N9YRE6"/>
<dbReference type="SUPFAM" id="SSF51735">
    <property type="entry name" value="NAD(P)-binding Rossmann-fold domains"/>
    <property type="match status" value="1"/>
</dbReference>
<dbReference type="PANTHER" id="PTHR12126:SF11">
    <property type="entry name" value="NADH DEHYDROGENASE [UBIQUINONE] 1 ALPHA SUBCOMPLEX SUBUNIT 9, MITOCHONDRIAL"/>
    <property type="match status" value="1"/>
</dbReference>
<dbReference type="Pfam" id="PF13460">
    <property type="entry name" value="NAD_binding_10"/>
    <property type="match status" value="1"/>
</dbReference>
<evidence type="ECO:0000256" key="1">
    <source>
        <dbReference type="SAM" id="MobiDB-lite"/>
    </source>
</evidence>
<sequence>MRILVAGASGYIGTRLVPRLTAAGHTVRCFARDPRKLRDLPWAGDVQIARGDVLDAGSVREAMTDIDLVYYLVHSLNVRDFAGIDRRAAGIVAESARERGVRRIVYLGGLHPAAGGDLSDHLASRAEVGEIFLRSEVPAVILQAAVIIGSGLASFEMLRYLTDRLPVSVTPRWVHTRTQPIAVRDVLAYLIGCAGLPDDTNRTFDIGGPDVMTYADMMRRYARAAGLGRRVIIPVPLLTPRLSAHWVNLITPVPRSIAVPLIDSLVHEAVCSENDIADFMPGVAAEATSYGRAVELALERIHDAEVESSWSKASTAGPPSDPLPSDPSWSGGSLLSDVRTVHVKARPERLWEVVEGIGGDNGWYSFPLAWAVRGWADRVIGGVGLRRGRRDPARLHLGDALDWWRVEELDHGRFLRLRAEMKVPGRAWLEIHITPEDGGAIYRQRAVFVPRGLSGQLYWWLLRPFHGLIFGGMARNITRTAARWQG</sequence>
<dbReference type="InterPro" id="IPR021295">
    <property type="entry name" value="DUF2867"/>
</dbReference>
<dbReference type="EMBL" id="JAAGOB010000011">
    <property type="protein sequence ID" value="NED97379.1"/>
    <property type="molecule type" value="Genomic_DNA"/>
</dbReference>
<evidence type="ECO:0000313" key="4">
    <source>
        <dbReference type="Proteomes" id="UP000469185"/>
    </source>
</evidence>
<dbReference type="Pfam" id="PF11066">
    <property type="entry name" value="DUF2867"/>
    <property type="match status" value="1"/>
</dbReference>
<feature type="region of interest" description="Disordered" evidence="1">
    <location>
        <begin position="309"/>
        <end position="331"/>
    </location>
</feature>